<organism evidence="1 2">
    <name type="scientific">Chondromyces apiculatus DSM 436</name>
    <dbReference type="NCBI Taxonomy" id="1192034"/>
    <lineage>
        <taxon>Bacteria</taxon>
        <taxon>Pseudomonadati</taxon>
        <taxon>Myxococcota</taxon>
        <taxon>Polyangia</taxon>
        <taxon>Polyangiales</taxon>
        <taxon>Polyangiaceae</taxon>
        <taxon>Chondromyces</taxon>
    </lineage>
</organism>
<evidence type="ECO:0000313" key="1">
    <source>
        <dbReference type="EMBL" id="EYF01583.1"/>
    </source>
</evidence>
<gene>
    <name evidence="1" type="ORF">CAP_8023</name>
</gene>
<proteinExistence type="predicted"/>
<reference evidence="1 2" key="1">
    <citation type="submission" date="2013-05" db="EMBL/GenBank/DDBJ databases">
        <title>Genome assembly of Chondromyces apiculatus DSM 436.</title>
        <authorList>
            <person name="Sharma G."/>
            <person name="Khatri I."/>
            <person name="Kaur C."/>
            <person name="Mayilraj S."/>
            <person name="Subramanian S."/>
        </authorList>
    </citation>
    <scope>NUCLEOTIDE SEQUENCE [LARGE SCALE GENOMIC DNA]</scope>
    <source>
        <strain evidence="1 2">DSM 436</strain>
    </source>
</reference>
<evidence type="ECO:0000313" key="2">
    <source>
        <dbReference type="Proteomes" id="UP000019678"/>
    </source>
</evidence>
<keyword evidence="2" id="KW-1185">Reference proteome</keyword>
<accession>A0A017SXC4</accession>
<dbReference type="AlphaFoldDB" id="A0A017SXC4"/>
<dbReference type="Proteomes" id="UP000019678">
    <property type="component" value="Unassembled WGS sequence"/>
</dbReference>
<name>A0A017SXC4_9BACT</name>
<sequence>MAGLRGASPLDRVAVCWNHGGRRLAVQGEPCTLSEVLKREVIRRRHDPAPPPPVQLYQGTHGGGGLFWTYDRPCSRRDVSG</sequence>
<dbReference type="STRING" id="1192034.CAP_8023"/>
<protein>
    <submittedName>
        <fullName evidence="1">Uncharacterized protein</fullName>
    </submittedName>
</protein>
<comment type="caution">
    <text evidence="1">The sequence shown here is derived from an EMBL/GenBank/DDBJ whole genome shotgun (WGS) entry which is preliminary data.</text>
</comment>
<dbReference type="EMBL" id="ASRX01000077">
    <property type="protein sequence ID" value="EYF01583.1"/>
    <property type="molecule type" value="Genomic_DNA"/>
</dbReference>